<proteinExistence type="predicted"/>
<evidence type="ECO:0000313" key="3">
    <source>
        <dbReference type="Proteomes" id="UP001162164"/>
    </source>
</evidence>
<gene>
    <name evidence="2" type="ORF">NQ317_000535</name>
</gene>
<name>A0ABQ9IUQ3_9CUCU</name>
<reference evidence="2" key="1">
    <citation type="journal article" date="2023" name="Insect Mol. Biol.">
        <title>Genome sequencing provides insights into the evolution of gene families encoding plant cell wall-degrading enzymes in longhorned beetles.</title>
        <authorList>
            <person name="Shin N.R."/>
            <person name="Okamura Y."/>
            <person name="Kirsch R."/>
            <person name="Pauchet Y."/>
        </authorList>
    </citation>
    <scope>NUCLEOTIDE SEQUENCE</scope>
    <source>
        <strain evidence="2">MMC_N1</strain>
    </source>
</reference>
<dbReference type="Proteomes" id="UP001162164">
    <property type="component" value="Unassembled WGS sequence"/>
</dbReference>
<organism evidence="2 3">
    <name type="scientific">Molorchus minor</name>
    <dbReference type="NCBI Taxonomy" id="1323400"/>
    <lineage>
        <taxon>Eukaryota</taxon>
        <taxon>Metazoa</taxon>
        <taxon>Ecdysozoa</taxon>
        <taxon>Arthropoda</taxon>
        <taxon>Hexapoda</taxon>
        <taxon>Insecta</taxon>
        <taxon>Pterygota</taxon>
        <taxon>Neoptera</taxon>
        <taxon>Endopterygota</taxon>
        <taxon>Coleoptera</taxon>
        <taxon>Polyphaga</taxon>
        <taxon>Cucujiformia</taxon>
        <taxon>Chrysomeloidea</taxon>
        <taxon>Cerambycidae</taxon>
        <taxon>Lamiinae</taxon>
        <taxon>Monochamini</taxon>
        <taxon>Molorchus</taxon>
    </lineage>
</organism>
<sequence>MLLNLMWGMRSGSRDQRSQATPVAVSHSIHCVHGDCLVGDAPKLTTAVAVLLTMVTIGALFYAFFIQDPVFKLETILNSITILLASTELIFGILDLMPCCQKKHYY</sequence>
<protein>
    <submittedName>
        <fullName evidence="2">Uncharacterized protein</fullName>
    </submittedName>
</protein>
<accession>A0ABQ9IUQ3</accession>
<keyword evidence="1" id="KW-1133">Transmembrane helix</keyword>
<feature type="transmembrane region" description="Helical" evidence="1">
    <location>
        <begin position="44"/>
        <end position="64"/>
    </location>
</feature>
<keyword evidence="3" id="KW-1185">Reference proteome</keyword>
<keyword evidence="1" id="KW-0472">Membrane</keyword>
<feature type="transmembrane region" description="Helical" evidence="1">
    <location>
        <begin position="76"/>
        <end position="97"/>
    </location>
</feature>
<dbReference type="EMBL" id="JAPWTJ010002403">
    <property type="protein sequence ID" value="KAJ8966261.1"/>
    <property type="molecule type" value="Genomic_DNA"/>
</dbReference>
<evidence type="ECO:0000313" key="2">
    <source>
        <dbReference type="EMBL" id="KAJ8966261.1"/>
    </source>
</evidence>
<keyword evidence="1" id="KW-0812">Transmembrane</keyword>
<evidence type="ECO:0000256" key="1">
    <source>
        <dbReference type="SAM" id="Phobius"/>
    </source>
</evidence>
<comment type="caution">
    <text evidence="2">The sequence shown here is derived from an EMBL/GenBank/DDBJ whole genome shotgun (WGS) entry which is preliminary data.</text>
</comment>